<dbReference type="AlphaFoldDB" id="A0ABD5QBH9"/>
<gene>
    <name evidence="2" type="ORF">ACFPFO_04755</name>
</gene>
<evidence type="ECO:0000256" key="1">
    <source>
        <dbReference type="SAM" id="MobiDB-lite"/>
    </source>
</evidence>
<reference evidence="2 3" key="1">
    <citation type="journal article" date="2019" name="Int. J. Syst. Evol. Microbiol.">
        <title>The Global Catalogue of Microorganisms (GCM) 10K type strain sequencing project: providing services to taxonomists for standard genome sequencing and annotation.</title>
        <authorList>
            <consortium name="The Broad Institute Genomics Platform"/>
            <consortium name="The Broad Institute Genome Sequencing Center for Infectious Disease"/>
            <person name="Wu L."/>
            <person name="Ma J."/>
        </authorList>
    </citation>
    <scope>NUCLEOTIDE SEQUENCE [LARGE SCALE GENOMIC DNA]</scope>
    <source>
        <strain evidence="2 3">CGMCC 1.15824</strain>
    </source>
</reference>
<feature type="region of interest" description="Disordered" evidence="1">
    <location>
        <begin position="1"/>
        <end position="73"/>
    </location>
</feature>
<feature type="compositionally biased region" description="Polar residues" evidence="1">
    <location>
        <begin position="42"/>
        <end position="62"/>
    </location>
</feature>
<dbReference type="RefSeq" id="WP_224830188.1">
    <property type="nucleotide sequence ID" value="NZ_JAIVEF010000045.1"/>
</dbReference>
<proteinExistence type="predicted"/>
<evidence type="ECO:0000313" key="2">
    <source>
        <dbReference type="EMBL" id="MFC4987086.1"/>
    </source>
</evidence>
<name>A0ABD5QBH9_9EURY</name>
<feature type="compositionally biased region" description="Basic and acidic residues" evidence="1">
    <location>
        <begin position="16"/>
        <end position="40"/>
    </location>
</feature>
<protein>
    <recommendedName>
        <fullName evidence="4">C2H2-type domain-containing protein</fullName>
    </recommendedName>
</protein>
<evidence type="ECO:0008006" key="4">
    <source>
        <dbReference type="Google" id="ProtNLM"/>
    </source>
</evidence>
<sequence>MPDKLLECPSAGCTRTTRETTEFTSHINEEHPGEFQRDDWLTFSNPESAQFQSGIGREQTTGSDDEDAATDET</sequence>
<accession>A0ABD5QBH9</accession>
<keyword evidence="3" id="KW-1185">Reference proteome</keyword>
<organism evidence="2 3">
    <name type="scientific">Saliphagus infecundisoli</name>
    <dbReference type="NCBI Taxonomy" id="1849069"/>
    <lineage>
        <taxon>Archaea</taxon>
        <taxon>Methanobacteriati</taxon>
        <taxon>Methanobacteriota</taxon>
        <taxon>Stenosarchaea group</taxon>
        <taxon>Halobacteria</taxon>
        <taxon>Halobacteriales</taxon>
        <taxon>Natrialbaceae</taxon>
        <taxon>Saliphagus</taxon>
    </lineage>
</organism>
<dbReference type="Proteomes" id="UP001595925">
    <property type="component" value="Unassembled WGS sequence"/>
</dbReference>
<evidence type="ECO:0000313" key="3">
    <source>
        <dbReference type="Proteomes" id="UP001595925"/>
    </source>
</evidence>
<comment type="caution">
    <text evidence="2">The sequence shown here is derived from an EMBL/GenBank/DDBJ whole genome shotgun (WGS) entry which is preliminary data.</text>
</comment>
<dbReference type="EMBL" id="JBHSJG010000016">
    <property type="protein sequence ID" value="MFC4987086.1"/>
    <property type="molecule type" value="Genomic_DNA"/>
</dbReference>
<feature type="compositionally biased region" description="Acidic residues" evidence="1">
    <location>
        <begin position="63"/>
        <end position="73"/>
    </location>
</feature>